<dbReference type="PANTHER" id="PTHR10328:SF3">
    <property type="entry name" value="PROTEIN MAX"/>
    <property type="match status" value="1"/>
</dbReference>
<evidence type="ECO:0000256" key="6">
    <source>
        <dbReference type="ARBA" id="ARBA00023242"/>
    </source>
</evidence>
<keyword evidence="5" id="KW-0804">Transcription</keyword>
<dbReference type="InterPro" id="IPR011598">
    <property type="entry name" value="bHLH_dom"/>
</dbReference>
<dbReference type="EMBL" id="JABXBU010002072">
    <property type="protein sequence ID" value="KAF8778146.1"/>
    <property type="molecule type" value="Genomic_DNA"/>
</dbReference>
<evidence type="ECO:0000256" key="7">
    <source>
        <dbReference type="SAM" id="Coils"/>
    </source>
</evidence>
<feature type="domain" description="BHLH" evidence="9">
    <location>
        <begin position="28"/>
        <end position="82"/>
    </location>
</feature>
<dbReference type="SUPFAM" id="SSF47459">
    <property type="entry name" value="HLH, helix-loop-helix DNA-binding domain"/>
    <property type="match status" value="1"/>
</dbReference>
<dbReference type="GO" id="GO:0090575">
    <property type="term" value="C:RNA polymerase II transcription regulator complex"/>
    <property type="evidence" value="ECO:0007669"/>
    <property type="project" value="TreeGrafter"/>
</dbReference>
<evidence type="ECO:0000259" key="9">
    <source>
        <dbReference type="PROSITE" id="PS50888"/>
    </source>
</evidence>
<reference evidence="10" key="2">
    <citation type="submission" date="2020-06" db="EMBL/GenBank/DDBJ databases">
        <authorList>
            <person name="Sheffer M."/>
        </authorList>
    </citation>
    <scope>NUCLEOTIDE SEQUENCE</scope>
</reference>
<dbReference type="GO" id="GO:0045944">
    <property type="term" value="P:positive regulation of transcription by RNA polymerase II"/>
    <property type="evidence" value="ECO:0007669"/>
    <property type="project" value="TreeGrafter"/>
</dbReference>
<dbReference type="PANTHER" id="PTHR10328">
    <property type="entry name" value="PROTEIN MAX MYC-ASSOCIATED FACTOR X"/>
    <property type="match status" value="1"/>
</dbReference>
<dbReference type="InterPro" id="IPR036638">
    <property type="entry name" value="HLH_DNA-bd_sf"/>
</dbReference>
<evidence type="ECO:0000256" key="2">
    <source>
        <dbReference type="ARBA" id="ARBA00023015"/>
    </source>
</evidence>
<evidence type="ECO:0000256" key="5">
    <source>
        <dbReference type="ARBA" id="ARBA00023163"/>
    </source>
</evidence>
<accession>A0A8T0EUU3</accession>
<keyword evidence="11" id="KW-1185">Reference proteome</keyword>
<feature type="region of interest" description="Disordered" evidence="8">
    <location>
        <begin position="1"/>
        <end position="25"/>
    </location>
</feature>
<dbReference type="Pfam" id="PF00010">
    <property type="entry name" value="HLH"/>
    <property type="match status" value="1"/>
</dbReference>
<evidence type="ECO:0000256" key="4">
    <source>
        <dbReference type="ARBA" id="ARBA00023159"/>
    </source>
</evidence>
<keyword evidence="3" id="KW-0238">DNA-binding</keyword>
<dbReference type="GO" id="GO:0003700">
    <property type="term" value="F:DNA-binding transcription factor activity"/>
    <property type="evidence" value="ECO:0007669"/>
    <property type="project" value="TreeGrafter"/>
</dbReference>
<sequence>MSDDEELSDERYDSEVEDDEKVFESDAGKRAYHNLLERKRRDNIKDSFCQLRDVLPSFSKKKKVRASRVQILKKSCDFIKQQPELQKLKEETASLEEENRLLEKSIASLDEAIANNDLETIARFERTNLPLKRRYYMLESEDTGSDDHETSDEDGGSSPPEPSPVPAPQRKRISLSLIKTLNYVCIPRVKSGSSVFKDVLAKAESGDISSIKENYPGIFIRYKTNILSSVRFRMEELTESCGVWICGPPRCRKDYAVVNSGHAPLSHLTNSGMVIITNVMCSYLILNRIMGSGLVIFSRYGQIDNPFNAEIKGSNVFNEFDISFTHRQVAAIFWTVCSSPSSDTNQLTSDLNTLMHLDNTPTPAHLPYQGKMHLRSSSGKSTRIGPASYQRAKTRYTPTSNQFSTQAPDFIHSSESTNPELTITDRGMLNISQNYMDGIHDCKMDANLIFQVLLSIEVLDSLIISFTFRMFVSGIAEKYAIMSVSSSSLYNPFLPGQTSDEINKQFFIVSSSDKQMCVKF</sequence>
<evidence type="ECO:0000256" key="8">
    <source>
        <dbReference type="SAM" id="MobiDB-lite"/>
    </source>
</evidence>
<keyword evidence="2" id="KW-0805">Transcription regulation</keyword>
<keyword evidence="6" id="KW-0539">Nucleus</keyword>
<feature type="region of interest" description="Disordered" evidence="8">
    <location>
        <begin position="141"/>
        <end position="169"/>
    </location>
</feature>
<keyword evidence="7" id="KW-0175">Coiled coil</keyword>
<dbReference type="Gene3D" id="4.10.280.10">
    <property type="entry name" value="Helix-loop-helix DNA-binding domain"/>
    <property type="match status" value="1"/>
</dbReference>
<dbReference type="Proteomes" id="UP000807504">
    <property type="component" value="Unassembled WGS sequence"/>
</dbReference>
<comment type="caution">
    <text evidence="10">The sequence shown here is derived from an EMBL/GenBank/DDBJ whole genome shotgun (WGS) entry which is preliminary data.</text>
</comment>
<dbReference type="GO" id="GO:0003677">
    <property type="term" value="F:DNA binding"/>
    <property type="evidence" value="ECO:0007669"/>
    <property type="project" value="UniProtKB-KW"/>
</dbReference>
<gene>
    <name evidence="10" type="ORF">HNY73_014898</name>
</gene>
<reference evidence="10" key="1">
    <citation type="journal article" date="2020" name="bioRxiv">
        <title>Chromosome-level reference genome of the European wasp spider Argiope bruennichi: a resource for studies on range expansion and evolutionary adaptation.</title>
        <authorList>
            <person name="Sheffer M.M."/>
            <person name="Hoppe A."/>
            <person name="Krehenwinkel H."/>
            <person name="Uhl G."/>
            <person name="Kuss A.W."/>
            <person name="Jensen L."/>
            <person name="Jensen C."/>
            <person name="Gillespie R.G."/>
            <person name="Hoff K.J."/>
            <person name="Prost S."/>
        </authorList>
    </citation>
    <scope>NUCLEOTIDE SEQUENCE</scope>
</reference>
<organism evidence="10 11">
    <name type="scientific">Argiope bruennichi</name>
    <name type="common">Wasp spider</name>
    <name type="synonym">Aranea bruennichi</name>
    <dbReference type="NCBI Taxonomy" id="94029"/>
    <lineage>
        <taxon>Eukaryota</taxon>
        <taxon>Metazoa</taxon>
        <taxon>Ecdysozoa</taxon>
        <taxon>Arthropoda</taxon>
        <taxon>Chelicerata</taxon>
        <taxon>Arachnida</taxon>
        <taxon>Araneae</taxon>
        <taxon>Araneomorphae</taxon>
        <taxon>Entelegynae</taxon>
        <taxon>Araneoidea</taxon>
        <taxon>Araneidae</taxon>
        <taxon>Argiope</taxon>
    </lineage>
</organism>
<comment type="similarity">
    <text evidence="1">Belongs to the MAX family.</text>
</comment>
<feature type="coiled-coil region" evidence="7">
    <location>
        <begin position="85"/>
        <end position="115"/>
    </location>
</feature>
<dbReference type="SMART" id="SM00353">
    <property type="entry name" value="HLH"/>
    <property type="match status" value="1"/>
</dbReference>
<keyword evidence="4" id="KW-0010">Activator</keyword>
<evidence type="ECO:0000256" key="3">
    <source>
        <dbReference type="ARBA" id="ARBA00023125"/>
    </source>
</evidence>
<dbReference type="AlphaFoldDB" id="A0A8T0EUU3"/>
<dbReference type="GO" id="GO:0046983">
    <property type="term" value="F:protein dimerization activity"/>
    <property type="evidence" value="ECO:0007669"/>
    <property type="project" value="InterPro"/>
</dbReference>
<dbReference type="PROSITE" id="PS50888">
    <property type="entry name" value="BHLH"/>
    <property type="match status" value="1"/>
</dbReference>
<name>A0A8T0EUU3_ARGBR</name>
<feature type="compositionally biased region" description="Acidic residues" evidence="8">
    <location>
        <begin position="141"/>
        <end position="155"/>
    </location>
</feature>
<evidence type="ECO:0000313" key="10">
    <source>
        <dbReference type="EMBL" id="KAF8778146.1"/>
    </source>
</evidence>
<protein>
    <submittedName>
        <fullName evidence="10">Protein max like protein</fullName>
    </submittedName>
</protein>
<evidence type="ECO:0000256" key="1">
    <source>
        <dbReference type="ARBA" id="ARBA00007628"/>
    </source>
</evidence>
<evidence type="ECO:0000313" key="11">
    <source>
        <dbReference type="Proteomes" id="UP000807504"/>
    </source>
</evidence>
<proteinExistence type="inferred from homology"/>